<organism evidence="1 2">
    <name type="scientific">Kutzneria buriramensis</name>
    <dbReference type="NCBI Taxonomy" id="1045776"/>
    <lineage>
        <taxon>Bacteria</taxon>
        <taxon>Bacillati</taxon>
        <taxon>Actinomycetota</taxon>
        <taxon>Actinomycetes</taxon>
        <taxon>Pseudonocardiales</taxon>
        <taxon>Pseudonocardiaceae</taxon>
        <taxon>Kutzneria</taxon>
    </lineage>
</organism>
<dbReference type="Proteomes" id="UP000256269">
    <property type="component" value="Unassembled WGS sequence"/>
</dbReference>
<evidence type="ECO:0000313" key="1">
    <source>
        <dbReference type="EMBL" id="REH50366.1"/>
    </source>
</evidence>
<protein>
    <submittedName>
        <fullName evidence="1">Uncharacterized protein</fullName>
    </submittedName>
</protein>
<sequence length="169" mass="18043">MSATDDQNEFEAGLDMDNLTEQDLLLLAELDVLFDKVDPVPADLVERVQFAIALEDLDVEVARWQRGEELAGVRGAGPNTVTFTVEDLTIMVSFAPAGAGYRFDGWLVPGGPHTVEVRVAGHTSTTAEADEGGRFAVDDVPKGTTQLVVHLANGAGSRPRTVVTPTLVL</sequence>
<comment type="caution">
    <text evidence="1">The sequence shown here is derived from an EMBL/GenBank/DDBJ whole genome shotgun (WGS) entry which is preliminary data.</text>
</comment>
<gene>
    <name evidence="1" type="ORF">BCF44_104645</name>
</gene>
<keyword evidence="2" id="KW-1185">Reference proteome</keyword>
<name>A0A3E0HVU8_9PSEU</name>
<proteinExistence type="predicted"/>
<accession>A0A3E0HVU8</accession>
<dbReference type="AlphaFoldDB" id="A0A3E0HVU8"/>
<dbReference type="EMBL" id="QUNO01000004">
    <property type="protein sequence ID" value="REH50366.1"/>
    <property type="molecule type" value="Genomic_DNA"/>
</dbReference>
<reference evidence="1 2" key="1">
    <citation type="submission" date="2018-08" db="EMBL/GenBank/DDBJ databases">
        <title>Genomic Encyclopedia of Archaeal and Bacterial Type Strains, Phase II (KMG-II): from individual species to whole genera.</title>
        <authorList>
            <person name="Goeker M."/>
        </authorList>
    </citation>
    <scope>NUCLEOTIDE SEQUENCE [LARGE SCALE GENOMIC DNA]</scope>
    <source>
        <strain evidence="1 2">DSM 45791</strain>
    </source>
</reference>
<evidence type="ECO:0000313" key="2">
    <source>
        <dbReference type="Proteomes" id="UP000256269"/>
    </source>
</evidence>